<dbReference type="AlphaFoldDB" id="A0A7X0ILT5"/>
<dbReference type="GO" id="GO:0016853">
    <property type="term" value="F:isomerase activity"/>
    <property type="evidence" value="ECO:0007669"/>
    <property type="project" value="UniProtKB-KW"/>
</dbReference>
<accession>A0A7X0ILT5</accession>
<comment type="caution">
    <text evidence="1">The sequence shown here is derived from an EMBL/GenBank/DDBJ whole genome shotgun (WGS) entry which is preliminary data.</text>
</comment>
<reference evidence="1 2" key="1">
    <citation type="submission" date="2020-08" db="EMBL/GenBank/DDBJ databases">
        <title>Sequencing the genomes of 1000 actinobacteria strains.</title>
        <authorList>
            <person name="Klenk H.-P."/>
        </authorList>
    </citation>
    <scope>NUCLEOTIDE SEQUENCE [LARGE SCALE GENOMIC DNA]</scope>
    <source>
        <strain evidence="1 2">DSM 44936</strain>
    </source>
</reference>
<keyword evidence="1" id="KW-0413">Isomerase</keyword>
<protein>
    <submittedName>
        <fullName evidence="1">Methylthioribose-1-phosphate isomerase</fullName>
    </submittedName>
</protein>
<evidence type="ECO:0000313" key="2">
    <source>
        <dbReference type="Proteomes" id="UP000555564"/>
    </source>
</evidence>
<proteinExistence type="predicted"/>
<dbReference type="Proteomes" id="UP000555564">
    <property type="component" value="Unassembled WGS sequence"/>
</dbReference>
<gene>
    <name evidence="1" type="ORF">BJ992_005528</name>
</gene>
<sequence length="58" mass="5886">MVKELARRMMAAMMTAVVSRTVRGAGPVWVMAALTVVLAAAAIVTGTGGGVPTGISWI</sequence>
<dbReference type="EMBL" id="JACHIU010000001">
    <property type="protein sequence ID" value="MBB6476097.1"/>
    <property type="molecule type" value="Genomic_DNA"/>
</dbReference>
<dbReference type="RefSeq" id="WP_184985895.1">
    <property type="nucleotide sequence ID" value="NZ_BAAALO010000124.1"/>
</dbReference>
<name>A0A7X0ILT5_9ACTN</name>
<organism evidence="1 2">
    <name type="scientific">Sphaerisporangium rubeum</name>
    <dbReference type="NCBI Taxonomy" id="321317"/>
    <lineage>
        <taxon>Bacteria</taxon>
        <taxon>Bacillati</taxon>
        <taxon>Actinomycetota</taxon>
        <taxon>Actinomycetes</taxon>
        <taxon>Streptosporangiales</taxon>
        <taxon>Streptosporangiaceae</taxon>
        <taxon>Sphaerisporangium</taxon>
    </lineage>
</organism>
<keyword evidence="2" id="KW-1185">Reference proteome</keyword>
<evidence type="ECO:0000313" key="1">
    <source>
        <dbReference type="EMBL" id="MBB6476097.1"/>
    </source>
</evidence>